<comment type="caution">
    <text evidence="1">The sequence shown here is derived from an EMBL/GenBank/DDBJ whole genome shotgun (WGS) entry which is preliminary data.</text>
</comment>
<proteinExistence type="predicted"/>
<protein>
    <submittedName>
        <fullName evidence="1">Uncharacterized protein</fullName>
    </submittedName>
</protein>
<name>A0A3D8P6W7_9THEO</name>
<evidence type="ECO:0000313" key="1">
    <source>
        <dbReference type="EMBL" id="RDV84175.1"/>
    </source>
</evidence>
<dbReference type="AlphaFoldDB" id="A0A3D8P6W7"/>
<keyword evidence="2" id="KW-1185">Reference proteome</keyword>
<gene>
    <name evidence="1" type="ORF">DXX99_02360</name>
</gene>
<accession>A0A3D8P6W7</accession>
<organism evidence="1 2">
    <name type="scientific">Ammonifex thiophilus</name>
    <dbReference type="NCBI Taxonomy" id="444093"/>
    <lineage>
        <taxon>Bacteria</taxon>
        <taxon>Bacillati</taxon>
        <taxon>Bacillota</taxon>
        <taxon>Clostridia</taxon>
        <taxon>Thermoanaerobacterales</taxon>
        <taxon>Thermoanaerobacteraceae</taxon>
        <taxon>Ammonifex</taxon>
    </lineage>
</organism>
<sequence length="131" mass="14684">MLNLKKSEEWGGKVALDLKEAFTTFLYGERVKGALLLATALLEQAQQPEMGEGGRRLYRLFLERVRQEAQFAYEVTGHPKFREASARLKEVIWELHLGRAEEAACRLGEAISLVTTALAQPGARLQEEGLL</sequence>
<reference evidence="1 2" key="1">
    <citation type="submission" date="2018-08" db="EMBL/GenBank/DDBJ databases">
        <title>Form III RuBisCO-mediated autotrophy in Thermodesulfobium bacteria.</title>
        <authorList>
            <person name="Toshchakov S.V."/>
            <person name="Kublanov I.V."/>
            <person name="Frolov E."/>
            <person name="Bonch-Osmolovskaya E.A."/>
            <person name="Tourova T.P."/>
            <person name="Chernych N.A."/>
            <person name="Lebedinsky A.V."/>
        </authorList>
    </citation>
    <scope>NUCLEOTIDE SEQUENCE [LARGE SCALE GENOMIC DNA]</scope>
    <source>
        <strain evidence="1 2">SR</strain>
    </source>
</reference>
<dbReference type="EMBL" id="QSLN01000002">
    <property type="protein sequence ID" value="RDV84175.1"/>
    <property type="molecule type" value="Genomic_DNA"/>
</dbReference>
<evidence type="ECO:0000313" key="2">
    <source>
        <dbReference type="Proteomes" id="UP000256329"/>
    </source>
</evidence>
<dbReference type="Proteomes" id="UP000256329">
    <property type="component" value="Unassembled WGS sequence"/>
</dbReference>